<dbReference type="Proteomes" id="UP001151760">
    <property type="component" value="Unassembled WGS sequence"/>
</dbReference>
<reference evidence="1" key="2">
    <citation type="submission" date="2022-01" db="EMBL/GenBank/DDBJ databases">
        <authorList>
            <person name="Yamashiro T."/>
            <person name="Shiraishi A."/>
            <person name="Satake H."/>
            <person name="Nakayama K."/>
        </authorList>
    </citation>
    <scope>NUCLEOTIDE SEQUENCE</scope>
</reference>
<reference evidence="1" key="1">
    <citation type="journal article" date="2022" name="Int. J. Mol. Sci.">
        <title>Draft Genome of Tanacetum Coccineum: Genomic Comparison of Closely Related Tanacetum-Family Plants.</title>
        <authorList>
            <person name="Yamashiro T."/>
            <person name="Shiraishi A."/>
            <person name="Nakayama K."/>
            <person name="Satake H."/>
        </authorList>
    </citation>
    <scope>NUCLEOTIDE SEQUENCE</scope>
</reference>
<dbReference type="Pfam" id="PF04827">
    <property type="entry name" value="Plant_tran"/>
    <property type="match status" value="1"/>
</dbReference>
<organism evidence="1 2">
    <name type="scientific">Tanacetum coccineum</name>
    <dbReference type="NCBI Taxonomy" id="301880"/>
    <lineage>
        <taxon>Eukaryota</taxon>
        <taxon>Viridiplantae</taxon>
        <taxon>Streptophyta</taxon>
        <taxon>Embryophyta</taxon>
        <taxon>Tracheophyta</taxon>
        <taxon>Spermatophyta</taxon>
        <taxon>Magnoliopsida</taxon>
        <taxon>eudicotyledons</taxon>
        <taxon>Gunneridae</taxon>
        <taxon>Pentapetalae</taxon>
        <taxon>asterids</taxon>
        <taxon>campanulids</taxon>
        <taxon>Asterales</taxon>
        <taxon>Asteraceae</taxon>
        <taxon>Asteroideae</taxon>
        <taxon>Anthemideae</taxon>
        <taxon>Anthemidinae</taxon>
        <taxon>Tanacetum</taxon>
    </lineage>
</organism>
<gene>
    <name evidence="1" type="ORF">Tco_0924279</name>
</gene>
<protein>
    <submittedName>
        <fullName evidence="1">ALP1-like protein isoform X1</fullName>
    </submittedName>
</protein>
<proteinExistence type="predicted"/>
<comment type="caution">
    <text evidence="1">The sequence shown here is derived from an EMBL/GenBank/DDBJ whole genome shotgun (WGS) entry which is preliminary data.</text>
</comment>
<dbReference type="EMBL" id="BQNB010014913">
    <property type="protein sequence ID" value="GJT33860.1"/>
    <property type="molecule type" value="Genomic_DNA"/>
</dbReference>
<keyword evidence="2" id="KW-1185">Reference proteome</keyword>
<evidence type="ECO:0000313" key="2">
    <source>
        <dbReference type="Proteomes" id="UP001151760"/>
    </source>
</evidence>
<sequence>MGPTFVKTFSVTRDAKTFKFKTVQEAARKDSERALGVLQEANMVRSWVKRCDLHVRKAKELRDRKTQHRSTYYRSSERVSDFGDYGGNTQSSGFGKFGSDCSSGFGNFSSAGAPQVGHGATASEAPRQDAIVQCLLTALLCQIMSRFHRSLEIVENDGYTKKLCLELQHLQVARELPSLSILSSLAVYYVNLTKYSNL</sequence>
<evidence type="ECO:0000313" key="1">
    <source>
        <dbReference type="EMBL" id="GJT33860.1"/>
    </source>
</evidence>
<accession>A0ABQ5D3E1</accession>
<dbReference type="InterPro" id="IPR006912">
    <property type="entry name" value="Harbinger_derived_prot"/>
</dbReference>
<name>A0ABQ5D3E1_9ASTR</name>